<organism evidence="2">
    <name type="scientific">viral metagenome</name>
    <dbReference type="NCBI Taxonomy" id="1070528"/>
    <lineage>
        <taxon>unclassified sequences</taxon>
        <taxon>metagenomes</taxon>
        <taxon>organismal metagenomes</taxon>
    </lineage>
</organism>
<reference evidence="2" key="1">
    <citation type="journal article" date="2020" name="Nature">
        <title>Giant virus diversity and host interactions through global metagenomics.</title>
        <authorList>
            <person name="Schulz F."/>
            <person name="Roux S."/>
            <person name="Paez-Espino D."/>
            <person name="Jungbluth S."/>
            <person name="Walsh D.A."/>
            <person name="Denef V.J."/>
            <person name="McMahon K.D."/>
            <person name="Konstantinidis K.T."/>
            <person name="Eloe-Fadrosh E.A."/>
            <person name="Kyrpides N.C."/>
            <person name="Woyke T."/>
        </authorList>
    </citation>
    <scope>NUCLEOTIDE SEQUENCE</scope>
    <source>
        <strain evidence="2">GVMAG-M-3300027770-73</strain>
    </source>
</reference>
<dbReference type="EMBL" id="MN740472">
    <property type="protein sequence ID" value="QHU28553.1"/>
    <property type="molecule type" value="Genomic_DNA"/>
</dbReference>
<feature type="domain" description="NFACT RNA-binding" evidence="1">
    <location>
        <begin position="13"/>
        <end position="105"/>
    </location>
</feature>
<protein>
    <recommendedName>
        <fullName evidence="1">NFACT RNA-binding domain-containing protein</fullName>
    </recommendedName>
</protein>
<dbReference type="InterPro" id="IPR008532">
    <property type="entry name" value="NFACT_RNA-bd"/>
</dbReference>
<dbReference type="Pfam" id="PF05670">
    <property type="entry name" value="NFACT-R_1"/>
    <property type="match status" value="1"/>
</dbReference>
<proteinExistence type="predicted"/>
<name>A0A6C0LD84_9ZZZZ</name>
<evidence type="ECO:0000313" key="2">
    <source>
        <dbReference type="EMBL" id="QHU28553.1"/>
    </source>
</evidence>
<sequence>MSYKTEIKCIRGQNIIFYIGKCAAGNFDIIDLAEENDIWFHISNESSAHVIASIPENTDKKELKYIIKQGAILCKQHSRYKTSKQSTTIVFTKVKHVTKTTIPGTVIISEEKVVHI</sequence>
<evidence type="ECO:0000259" key="1">
    <source>
        <dbReference type="Pfam" id="PF05670"/>
    </source>
</evidence>
<dbReference type="AlphaFoldDB" id="A0A6C0LD84"/>
<accession>A0A6C0LD84</accession>